<organism evidence="2 3">
    <name type="scientific">Prymnesium parvum</name>
    <name type="common">Toxic golden alga</name>
    <dbReference type="NCBI Taxonomy" id="97485"/>
    <lineage>
        <taxon>Eukaryota</taxon>
        <taxon>Haptista</taxon>
        <taxon>Haptophyta</taxon>
        <taxon>Prymnesiophyceae</taxon>
        <taxon>Prymnesiales</taxon>
        <taxon>Prymnesiaceae</taxon>
        <taxon>Prymnesium</taxon>
    </lineage>
</organism>
<protein>
    <recommendedName>
        <fullName evidence="1">Thioredoxin domain-containing protein</fullName>
    </recommendedName>
</protein>
<feature type="domain" description="Thioredoxin" evidence="1">
    <location>
        <begin position="1"/>
        <end position="157"/>
    </location>
</feature>
<keyword evidence="3" id="KW-1185">Reference proteome</keyword>
<evidence type="ECO:0000259" key="1">
    <source>
        <dbReference type="PROSITE" id="PS51352"/>
    </source>
</evidence>
<sequence length="164" mass="18049">MLPPLLSRAGGPAVATAEALKGKIVALYFSAAWCPACQRFSPLMRQLYDDAALQKLPLEVVFVSSDRSAQEMQSYMDDKHGSWLSVPFECPERSTLKQRYGCFAGAEKSNFPGVDRLSGIPALVIINQDGEKLQLLDCDEGPSLSALKTKGVEVFKEWASYAWK</sequence>
<gene>
    <name evidence="2" type="ORF">AB1Y20_020580</name>
</gene>
<evidence type="ECO:0000313" key="3">
    <source>
        <dbReference type="Proteomes" id="UP001515480"/>
    </source>
</evidence>
<evidence type="ECO:0000313" key="2">
    <source>
        <dbReference type="EMBL" id="KAL1525736.1"/>
    </source>
</evidence>
<comment type="caution">
    <text evidence="2">The sequence shown here is derived from an EMBL/GenBank/DDBJ whole genome shotgun (WGS) entry which is preliminary data.</text>
</comment>
<dbReference type="AlphaFoldDB" id="A0AB34JYF8"/>
<dbReference type="Proteomes" id="UP001515480">
    <property type="component" value="Unassembled WGS sequence"/>
</dbReference>
<proteinExistence type="predicted"/>
<dbReference type="SUPFAM" id="SSF52833">
    <property type="entry name" value="Thioredoxin-like"/>
    <property type="match status" value="1"/>
</dbReference>
<accession>A0AB34JYF8</accession>
<dbReference type="Gene3D" id="3.40.30.10">
    <property type="entry name" value="Glutaredoxin"/>
    <property type="match status" value="1"/>
</dbReference>
<dbReference type="InterPro" id="IPR012336">
    <property type="entry name" value="Thioredoxin-like_fold"/>
</dbReference>
<dbReference type="GO" id="GO:0045494">
    <property type="term" value="P:photoreceptor cell maintenance"/>
    <property type="evidence" value="ECO:0007669"/>
    <property type="project" value="InterPro"/>
</dbReference>
<dbReference type="PANTHER" id="PTHR46762">
    <property type="entry name" value="NUCLEOREDOXIN-LIKE PROTEIN 2"/>
    <property type="match status" value="1"/>
</dbReference>
<dbReference type="InterPro" id="IPR036249">
    <property type="entry name" value="Thioredoxin-like_sf"/>
</dbReference>
<dbReference type="InterPro" id="IPR029519">
    <property type="entry name" value="RdCVF2"/>
</dbReference>
<dbReference type="PANTHER" id="PTHR46762:SF1">
    <property type="entry name" value="NUCLEOREDOXIN-LIKE PROTEIN 2"/>
    <property type="match status" value="1"/>
</dbReference>
<name>A0AB34JYF8_PRYPA</name>
<dbReference type="PROSITE" id="PS51352">
    <property type="entry name" value="THIOREDOXIN_2"/>
    <property type="match status" value="1"/>
</dbReference>
<dbReference type="Pfam" id="PF13905">
    <property type="entry name" value="Thioredoxin_8"/>
    <property type="match status" value="1"/>
</dbReference>
<dbReference type="InterPro" id="IPR013766">
    <property type="entry name" value="Thioredoxin_domain"/>
</dbReference>
<dbReference type="EMBL" id="JBGBPQ010000004">
    <property type="protein sequence ID" value="KAL1525736.1"/>
    <property type="molecule type" value="Genomic_DNA"/>
</dbReference>
<reference evidence="2 3" key="1">
    <citation type="journal article" date="2024" name="Science">
        <title>Giant polyketide synthase enzymes in the biosynthesis of giant marine polyether toxins.</title>
        <authorList>
            <person name="Fallon T.R."/>
            <person name="Shende V.V."/>
            <person name="Wierzbicki I.H."/>
            <person name="Pendleton A.L."/>
            <person name="Watervoot N.F."/>
            <person name="Auber R.P."/>
            <person name="Gonzalez D.J."/>
            <person name="Wisecaver J.H."/>
            <person name="Moore B.S."/>
        </authorList>
    </citation>
    <scope>NUCLEOTIDE SEQUENCE [LARGE SCALE GENOMIC DNA]</scope>
    <source>
        <strain evidence="2 3">12B1</strain>
    </source>
</reference>